<evidence type="ECO:0000313" key="3">
    <source>
        <dbReference type="Proteomes" id="UP001176941"/>
    </source>
</evidence>
<gene>
    <name evidence="2" type="ORF">MRATA1EN1_LOCUS4034</name>
</gene>
<feature type="region of interest" description="Disordered" evidence="1">
    <location>
        <begin position="143"/>
        <end position="212"/>
    </location>
</feature>
<name>A0ABN8Y0D6_RANTA</name>
<keyword evidence="3" id="KW-1185">Reference proteome</keyword>
<organism evidence="2 3">
    <name type="scientific">Rangifer tarandus platyrhynchus</name>
    <name type="common">Svalbard reindeer</name>
    <dbReference type="NCBI Taxonomy" id="3082113"/>
    <lineage>
        <taxon>Eukaryota</taxon>
        <taxon>Metazoa</taxon>
        <taxon>Chordata</taxon>
        <taxon>Craniata</taxon>
        <taxon>Vertebrata</taxon>
        <taxon>Euteleostomi</taxon>
        <taxon>Mammalia</taxon>
        <taxon>Eutheria</taxon>
        <taxon>Laurasiatheria</taxon>
        <taxon>Artiodactyla</taxon>
        <taxon>Ruminantia</taxon>
        <taxon>Pecora</taxon>
        <taxon>Cervidae</taxon>
        <taxon>Odocoileinae</taxon>
        <taxon>Rangifer</taxon>
    </lineage>
</organism>
<accession>A0ABN8Y0D6</accession>
<protein>
    <submittedName>
        <fullName evidence="2">Uncharacterized protein</fullName>
    </submittedName>
</protein>
<evidence type="ECO:0000313" key="2">
    <source>
        <dbReference type="EMBL" id="CAI9155072.1"/>
    </source>
</evidence>
<sequence length="212" mass="22863">MARGGSGGGSLRPPGSLAFSLTFPSSVSDGERRCARVCACLAVSDHRAANLGTSISCERQEDQTARRRLPSTFPLLSRLGSFSQARLPAVNRPPPEKFFREKRSLVCVRAADVRSEICQAGNRPSSWPTERRGPWAPAAAIPGLGRARPSLDQSIVSLRPRKGESKDEGEEASNSQHAKQCSFSAQRKNASSKGCPSFLQRVFPRGGRSPLC</sequence>
<reference evidence="2" key="1">
    <citation type="submission" date="2023-04" db="EMBL/GenBank/DDBJ databases">
        <authorList>
            <consortium name="ELIXIR-Norway"/>
        </authorList>
    </citation>
    <scope>NUCLEOTIDE SEQUENCE [LARGE SCALE GENOMIC DNA]</scope>
</reference>
<dbReference type="Proteomes" id="UP001176941">
    <property type="component" value="Chromosome 12"/>
</dbReference>
<evidence type="ECO:0000256" key="1">
    <source>
        <dbReference type="SAM" id="MobiDB-lite"/>
    </source>
</evidence>
<proteinExistence type="predicted"/>
<dbReference type="EMBL" id="OX459948">
    <property type="protein sequence ID" value="CAI9155072.1"/>
    <property type="molecule type" value="Genomic_DNA"/>
</dbReference>
<feature type="compositionally biased region" description="Polar residues" evidence="1">
    <location>
        <begin position="172"/>
        <end position="194"/>
    </location>
</feature>